<name>A0A6F9DUS5_9ASCI</name>
<gene>
    <name evidence="7" type="primary">Svep1-006</name>
</gene>
<evidence type="ECO:0000259" key="6">
    <source>
        <dbReference type="PROSITE" id="PS50923"/>
    </source>
</evidence>
<dbReference type="SUPFAM" id="SSF57535">
    <property type="entry name" value="Complement control module/SCR domain"/>
    <property type="match status" value="6"/>
</dbReference>
<dbReference type="PROSITE" id="PS50923">
    <property type="entry name" value="SUSHI"/>
    <property type="match status" value="5"/>
</dbReference>
<accession>A0A6F9DUS5</accession>
<feature type="domain" description="Sushi" evidence="6">
    <location>
        <begin position="144"/>
        <end position="204"/>
    </location>
</feature>
<dbReference type="Pfam" id="PF00084">
    <property type="entry name" value="Sushi"/>
    <property type="match status" value="4"/>
</dbReference>
<organism evidence="7">
    <name type="scientific">Phallusia mammillata</name>
    <dbReference type="NCBI Taxonomy" id="59560"/>
    <lineage>
        <taxon>Eukaryota</taxon>
        <taxon>Metazoa</taxon>
        <taxon>Chordata</taxon>
        <taxon>Tunicata</taxon>
        <taxon>Ascidiacea</taxon>
        <taxon>Phlebobranchia</taxon>
        <taxon>Ascidiidae</taxon>
        <taxon>Phallusia</taxon>
    </lineage>
</organism>
<dbReference type="CDD" id="cd00033">
    <property type="entry name" value="CCP"/>
    <property type="match status" value="4"/>
</dbReference>
<feature type="domain" description="Sushi" evidence="6">
    <location>
        <begin position="331"/>
        <end position="393"/>
    </location>
</feature>
<evidence type="ECO:0000313" key="7">
    <source>
        <dbReference type="EMBL" id="CAB3266726.1"/>
    </source>
</evidence>
<dbReference type="PANTHER" id="PTHR19325:SF560">
    <property type="entry name" value="SUSHI, VON WILLEBRAND FACTOR TYPE A, EGF AND PENTRAXIN DOMAIN-CONTAINING PROTEIN 1"/>
    <property type="match status" value="1"/>
</dbReference>
<protein>
    <submittedName>
        <fullName evidence="7">Sushi, von Willebrand factor type A, EGF and pentraxin domain-containing protein 1-like</fullName>
    </submittedName>
</protein>
<sequence length="395" mass="41792">MPEIISIMKKTIKKFNFVLVVDCGNPPSFGDPVYTFNPSMGTYAPGITVTYGCADTATHELIGSPDVTCDAATACWGDAPICQLGVCGDPPNIDDATFTGATPPYAPMDMVTYSCSGTHTLKESATITCQADRSWTASPVCVLKECGDPPTITEGSFSGSTSPYTPGEMVTYSCSNMPPHTLMGTATIRCQDDETWTAAPICIVTVCCPPPSIPLGTFSPIQDTYSPTNTVTYKCCNGITITGASTTNTCGSDEKWSLTGASLPSCVGCSQPPSVNLGTFSPFKDSYSPTDTVTYDCCNGITITGASTINTCENDGTWSLTGASLPLCTPTVCPPPPVVAEGLLEESQKKQMYAINEFVTYECNFDTEPMMTRTNICGAEGLWTNIFPDICKDVP</sequence>
<keyword evidence="3 5" id="KW-1015">Disulfide bond</keyword>
<evidence type="ECO:0000256" key="3">
    <source>
        <dbReference type="ARBA" id="ARBA00023157"/>
    </source>
</evidence>
<keyword evidence="1 5" id="KW-0768">Sushi</keyword>
<dbReference type="InterPro" id="IPR000436">
    <property type="entry name" value="Sushi_SCR_CCP_dom"/>
</dbReference>
<feature type="domain" description="Sushi" evidence="6">
    <location>
        <begin position="85"/>
        <end position="143"/>
    </location>
</feature>
<proteinExistence type="evidence at transcript level"/>
<comment type="caution">
    <text evidence="5">Lacks conserved residue(s) required for the propagation of feature annotation.</text>
</comment>
<dbReference type="InterPro" id="IPR050350">
    <property type="entry name" value="Compl-Cell_Adhes-Reg"/>
</dbReference>
<evidence type="ECO:0000256" key="5">
    <source>
        <dbReference type="PROSITE-ProRule" id="PRU00302"/>
    </source>
</evidence>
<feature type="domain" description="Sushi" evidence="6">
    <location>
        <begin position="21"/>
        <end position="84"/>
    </location>
</feature>
<dbReference type="Gene3D" id="2.10.70.10">
    <property type="entry name" value="Complement Module, domain 1"/>
    <property type="match status" value="6"/>
</dbReference>
<reference evidence="7" key="1">
    <citation type="submission" date="2020-04" db="EMBL/GenBank/DDBJ databases">
        <authorList>
            <person name="Neveu A P."/>
        </authorList>
    </citation>
    <scope>NUCLEOTIDE SEQUENCE</scope>
    <source>
        <tissue evidence="7">Whole embryo</tissue>
    </source>
</reference>
<feature type="disulfide bond" evidence="5">
    <location>
        <begin position="269"/>
        <end position="312"/>
    </location>
</feature>
<evidence type="ECO:0000256" key="4">
    <source>
        <dbReference type="ARBA" id="ARBA00023180"/>
    </source>
</evidence>
<keyword evidence="2" id="KW-0677">Repeat</keyword>
<dbReference type="SMART" id="SM00032">
    <property type="entry name" value="CCP"/>
    <property type="match status" value="6"/>
</dbReference>
<keyword evidence="4" id="KW-0325">Glycoprotein</keyword>
<dbReference type="AlphaFoldDB" id="A0A6F9DUS5"/>
<evidence type="ECO:0000256" key="1">
    <source>
        <dbReference type="ARBA" id="ARBA00022659"/>
    </source>
</evidence>
<dbReference type="EMBL" id="LR790864">
    <property type="protein sequence ID" value="CAB3266726.1"/>
    <property type="molecule type" value="mRNA"/>
</dbReference>
<dbReference type="InterPro" id="IPR035976">
    <property type="entry name" value="Sushi/SCR/CCP_sf"/>
</dbReference>
<evidence type="ECO:0000256" key="2">
    <source>
        <dbReference type="ARBA" id="ARBA00022737"/>
    </source>
</evidence>
<dbReference type="PANTHER" id="PTHR19325">
    <property type="entry name" value="COMPLEMENT COMPONENT-RELATED SUSHI DOMAIN-CONTAINING"/>
    <property type="match status" value="1"/>
</dbReference>
<feature type="domain" description="Sushi" evidence="6">
    <location>
        <begin position="267"/>
        <end position="330"/>
    </location>
</feature>